<dbReference type="PROSITE" id="PS50213">
    <property type="entry name" value="FAS1"/>
    <property type="match status" value="1"/>
</dbReference>
<evidence type="ECO:0000313" key="3">
    <source>
        <dbReference type="EMBL" id="KAH0551177.1"/>
    </source>
</evidence>
<evidence type="ECO:0000313" key="4">
    <source>
        <dbReference type="Proteomes" id="UP000750711"/>
    </source>
</evidence>
<evidence type="ECO:0000256" key="1">
    <source>
        <dbReference type="SAM" id="SignalP"/>
    </source>
</evidence>
<protein>
    <recommendedName>
        <fullName evidence="2">FAS1 domain-containing protein</fullName>
    </recommendedName>
</protein>
<dbReference type="InterPro" id="IPR036378">
    <property type="entry name" value="FAS1_dom_sf"/>
</dbReference>
<comment type="caution">
    <text evidence="3">The sequence shown here is derived from an EMBL/GenBank/DDBJ whole genome shotgun (WGS) entry which is preliminary data.</text>
</comment>
<dbReference type="EMBL" id="JAGHQM010002149">
    <property type="protein sequence ID" value="KAH0551177.1"/>
    <property type="molecule type" value="Genomic_DNA"/>
</dbReference>
<dbReference type="AlphaFoldDB" id="A0A9P8L2M6"/>
<feature type="non-terminal residue" evidence="3">
    <location>
        <position position="144"/>
    </location>
</feature>
<proteinExistence type="predicted"/>
<reference evidence="3" key="1">
    <citation type="submission" date="2021-03" db="EMBL/GenBank/DDBJ databases">
        <title>Comparative genomics and phylogenomic investigation of the class Geoglossomycetes provide insights into ecological specialization and systematics.</title>
        <authorList>
            <person name="Melie T."/>
            <person name="Pirro S."/>
            <person name="Miller A.N."/>
            <person name="Quandt A."/>
        </authorList>
    </citation>
    <scope>NUCLEOTIDE SEQUENCE</scope>
    <source>
        <strain evidence="3">CAQ_001_2017</strain>
    </source>
</reference>
<sequence>MNLSSRLRSYLLLFAFFTRFVRPQHFIDAISTYSQLSNFTALLHANPSFATALLNTTKDQTILVPSNSAFSAYQSQLGRSVEALDPAVVQRIIQYHSLNATLKAGDLSNGAAAARGVVVSSQLVDSRYNDRGKWGDSNVKSPGQ</sequence>
<dbReference type="Gene3D" id="2.30.180.10">
    <property type="entry name" value="FAS1 domain"/>
    <property type="match status" value="1"/>
</dbReference>
<dbReference type="Pfam" id="PF02469">
    <property type="entry name" value="Fasciclin"/>
    <property type="match status" value="1"/>
</dbReference>
<accession>A0A9P8L2M6</accession>
<keyword evidence="4" id="KW-1185">Reference proteome</keyword>
<feature type="domain" description="FAS1" evidence="2">
    <location>
        <begin position="23"/>
        <end position="144"/>
    </location>
</feature>
<dbReference type="Proteomes" id="UP000750711">
    <property type="component" value="Unassembled WGS sequence"/>
</dbReference>
<evidence type="ECO:0000259" key="2">
    <source>
        <dbReference type="PROSITE" id="PS50213"/>
    </source>
</evidence>
<name>A0A9P8L2M6_9PEZI</name>
<gene>
    <name evidence="3" type="ORF">GP486_007492</name>
</gene>
<feature type="signal peptide" evidence="1">
    <location>
        <begin position="1"/>
        <end position="23"/>
    </location>
</feature>
<keyword evidence="1" id="KW-0732">Signal</keyword>
<dbReference type="InterPro" id="IPR000782">
    <property type="entry name" value="FAS1_domain"/>
</dbReference>
<dbReference type="SUPFAM" id="SSF82153">
    <property type="entry name" value="FAS1 domain"/>
    <property type="match status" value="1"/>
</dbReference>
<feature type="chain" id="PRO_5040242272" description="FAS1 domain-containing protein" evidence="1">
    <location>
        <begin position="24"/>
        <end position="144"/>
    </location>
</feature>
<organism evidence="3 4">
    <name type="scientific">Trichoglossum hirsutum</name>
    <dbReference type="NCBI Taxonomy" id="265104"/>
    <lineage>
        <taxon>Eukaryota</taxon>
        <taxon>Fungi</taxon>
        <taxon>Dikarya</taxon>
        <taxon>Ascomycota</taxon>
        <taxon>Pezizomycotina</taxon>
        <taxon>Geoglossomycetes</taxon>
        <taxon>Geoglossales</taxon>
        <taxon>Geoglossaceae</taxon>
        <taxon>Trichoglossum</taxon>
    </lineage>
</organism>